<dbReference type="PROSITE" id="PS51084">
    <property type="entry name" value="HIT_2"/>
    <property type="match status" value="1"/>
</dbReference>
<name>A0A0F9KN14_9ZZZZ</name>
<protein>
    <recommendedName>
        <fullName evidence="1">HIT domain-containing protein</fullName>
    </recommendedName>
</protein>
<gene>
    <name evidence="2" type="ORF">LCGC14_1382680</name>
</gene>
<accession>A0A0F9KN14</accession>
<proteinExistence type="predicted"/>
<organism evidence="2">
    <name type="scientific">marine sediment metagenome</name>
    <dbReference type="NCBI Taxonomy" id="412755"/>
    <lineage>
        <taxon>unclassified sequences</taxon>
        <taxon>metagenomes</taxon>
        <taxon>ecological metagenomes</taxon>
    </lineage>
</organism>
<dbReference type="AlphaFoldDB" id="A0A0F9KN14"/>
<dbReference type="Gene3D" id="3.30.428.10">
    <property type="entry name" value="HIT-like"/>
    <property type="match status" value="1"/>
</dbReference>
<evidence type="ECO:0000259" key="1">
    <source>
        <dbReference type="PROSITE" id="PS51084"/>
    </source>
</evidence>
<comment type="caution">
    <text evidence="2">The sequence shown here is derived from an EMBL/GenBank/DDBJ whole genome shotgun (WGS) entry which is preliminary data.</text>
</comment>
<sequence>MNIFENWIRALGKLDYVQGKARPKVDCILCAIRDNVERVISLKVFQDKISFIVLNLFPYNPAHLMIVPIRYITKYLELTKEEIIHTSRIIQGLQLMINDLYQPKGYNIGINQGRQAGGVLNIYIFI</sequence>
<dbReference type="GO" id="GO:0003824">
    <property type="term" value="F:catalytic activity"/>
    <property type="evidence" value="ECO:0007669"/>
    <property type="project" value="InterPro"/>
</dbReference>
<dbReference type="InterPro" id="IPR036265">
    <property type="entry name" value="HIT-like_sf"/>
</dbReference>
<dbReference type="SUPFAM" id="SSF54197">
    <property type="entry name" value="HIT-like"/>
    <property type="match status" value="1"/>
</dbReference>
<dbReference type="Pfam" id="PF01230">
    <property type="entry name" value="HIT"/>
    <property type="match status" value="1"/>
</dbReference>
<dbReference type="InterPro" id="IPR011146">
    <property type="entry name" value="HIT-like"/>
</dbReference>
<dbReference type="PANTHER" id="PTHR42997:SF1">
    <property type="entry name" value="AP-4-A PHOSPHORYLASE"/>
    <property type="match status" value="1"/>
</dbReference>
<feature type="domain" description="HIT" evidence="1">
    <location>
        <begin position="28"/>
        <end position="126"/>
    </location>
</feature>
<dbReference type="EMBL" id="LAZR01008851">
    <property type="protein sequence ID" value="KKM76191.1"/>
    <property type="molecule type" value="Genomic_DNA"/>
</dbReference>
<dbReference type="InterPro" id="IPR052908">
    <property type="entry name" value="AP-4-A_phosphorylase"/>
</dbReference>
<evidence type="ECO:0000313" key="2">
    <source>
        <dbReference type="EMBL" id="KKM76191.1"/>
    </source>
</evidence>
<reference evidence="2" key="1">
    <citation type="journal article" date="2015" name="Nature">
        <title>Complex archaea that bridge the gap between prokaryotes and eukaryotes.</title>
        <authorList>
            <person name="Spang A."/>
            <person name="Saw J.H."/>
            <person name="Jorgensen S.L."/>
            <person name="Zaremba-Niedzwiedzka K."/>
            <person name="Martijn J."/>
            <person name="Lind A.E."/>
            <person name="van Eijk R."/>
            <person name="Schleper C."/>
            <person name="Guy L."/>
            <person name="Ettema T.J."/>
        </authorList>
    </citation>
    <scope>NUCLEOTIDE SEQUENCE</scope>
</reference>
<dbReference type="PANTHER" id="PTHR42997">
    <property type="entry name" value="HIT FAMILY HYDROLASE"/>
    <property type="match status" value="1"/>
</dbReference>